<dbReference type="AlphaFoldDB" id="A0AAD8MFL1"/>
<dbReference type="EMBL" id="JAUIZM010000008">
    <property type="protein sequence ID" value="KAK1371057.1"/>
    <property type="molecule type" value="Genomic_DNA"/>
</dbReference>
<keyword evidence="2" id="KW-1185">Reference proteome</keyword>
<gene>
    <name evidence="1" type="ORF">POM88_037149</name>
</gene>
<sequence>MASAIGWYGPLIDLCNASSHVAEFVQFLVFVHKSTPVQYKLLQGGEVVRTDIQVGDDTRRFFSISVWQKKMGSEIVAGSVGLLQNVKVTRFGDFVEARTVQCSSFRCLVDSNKFLFSGGADSLIEEIRVSIATKEKLRKVVQWVRRSEPTISNTGSQSYKKKNLTSINWAVNEDTQSQHCFSLSDVLYMTSSCKAKFSASVGEIFLPVTWKSLNEIEVERRFIKQRLCTMGDNYLADDLICSGCQHCGAPLSSELGFNIAQGTNPLYCPKSSNHIHTISLIYRPFMLYVWDDSEYIPLLVTNKQAEVLFGNISAENVYSSFRRVKDVQTLEYNKVQEQKLCAAEAISQNDARAHQQRKQTRNTYLIWLILLKSILQQRKNSPLRFQVRVDPSKDSENGRFELLSMSIPCPVAT</sequence>
<evidence type="ECO:0000313" key="1">
    <source>
        <dbReference type="EMBL" id="KAK1371057.1"/>
    </source>
</evidence>
<proteinExistence type="predicted"/>
<reference evidence="1" key="1">
    <citation type="submission" date="2023-02" db="EMBL/GenBank/DDBJ databases">
        <title>Genome of toxic invasive species Heracleum sosnowskyi carries increased number of genes despite the absence of recent whole-genome duplications.</title>
        <authorList>
            <person name="Schelkunov M."/>
            <person name="Shtratnikova V."/>
            <person name="Makarenko M."/>
            <person name="Klepikova A."/>
            <person name="Omelchenko D."/>
            <person name="Novikova G."/>
            <person name="Obukhova E."/>
            <person name="Bogdanov V."/>
            <person name="Penin A."/>
            <person name="Logacheva M."/>
        </authorList>
    </citation>
    <scope>NUCLEOTIDE SEQUENCE</scope>
    <source>
        <strain evidence="1">Hsosn_3</strain>
        <tissue evidence="1">Leaf</tissue>
    </source>
</reference>
<comment type="caution">
    <text evidence="1">The sequence shown here is derived from an EMBL/GenBank/DDBJ whole genome shotgun (WGS) entry which is preliminary data.</text>
</comment>
<dbReference type="PANTHER" id="PTHR38542">
    <property type="entry name" value="OS04G0450500 PROTEIN"/>
    <property type="match status" value="1"/>
</dbReference>
<accession>A0AAD8MFL1</accession>
<reference evidence="1" key="2">
    <citation type="submission" date="2023-05" db="EMBL/GenBank/DDBJ databases">
        <authorList>
            <person name="Schelkunov M.I."/>
        </authorList>
    </citation>
    <scope>NUCLEOTIDE SEQUENCE</scope>
    <source>
        <strain evidence="1">Hsosn_3</strain>
        <tissue evidence="1">Leaf</tissue>
    </source>
</reference>
<name>A0AAD8MFL1_9APIA</name>
<organism evidence="1 2">
    <name type="scientific">Heracleum sosnowskyi</name>
    <dbReference type="NCBI Taxonomy" id="360622"/>
    <lineage>
        <taxon>Eukaryota</taxon>
        <taxon>Viridiplantae</taxon>
        <taxon>Streptophyta</taxon>
        <taxon>Embryophyta</taxon>
        <taxon>Tracheophyta</taxon>
        <taxon>Spermatophyta</taxon>
        <taxon>Magnoliopsida</taxon>
        <taxon>eudicotyledons</taxon>
        <taxon>Gunneridae</taxon>
        <taxon>Pentapetalae</taxon>
        <taxon>asterids</taxon>
        <taxon>campanulids</taxon>
        <taxon>Apiales</taxon>
        <taxon>Apiaceae</taxon>
        <taxon>Apioideae</taxon>
        <taxon>apioid superclade</taxon>
        <taxon>Tordylieae</taxon>
        <taxon>Tordyliinae</taxon>
        <taxon>Heracleum</taxon>
    </lineage>
</organism>
<evidence type="ECO:0000313" key="2">
    <source>
        <dbReference type="Proteomes" id="UP001237642"/>
    </source>
</evidence>
<protein>
    <submittedName>
        <fullName evidence="1">Nucleic acid-binding</fullName>
    </submittedName>
</protein>
<dbReference type="Proteomes" id="UP001237642">
    <property type="component" value="Unassembled WGS sequence"/>
</dbReference>
<dbReference type="PANTHER" id="PTHR38542:SF2">
    <property type="entry name" value="REPLICATION FACTOR A C-TERMINAL DOMAIN-CONTAINING PROTEIN"/>
    <property type="match status" value="1"/>
</dbReference>